<protein>
    <recommendedName>
        <fullName evidence="3">AB hydrolase-1 domain-containing protein</fullName>
    </recommendedName>
</protein>
<dbReference type="InterPro" id="IPR000073">
    <property type="entry name" value="AB_hydrolase_1"/>
</dbReference>
<gene>
    <name evidence="4" type="ORF">POSPLADRAFT_1151655</name>
</gene>
<dbReference type="InterPro" id="IPR029058">
    <property type="entry name" value="AB_hydrolase_fold"/>
</dbReference>
<dbReference type="SUPFAM" id="SSF53474">
    <property type="entry name" value="alpha/beta-Hydrolases"/>
    <property type="match status" value="1"/>
</dbReference>
<keyword evidence="5" id="KW-1185">Reference proteome</keyword>
<proteinExistence type="inferred from homology"/>
<keyword evidence="2" id="KW-0378">Hydrolase</keyword>
<dbReference type="AlphaFoldDB" id="A0A1X6MRK3"/>
<dbReference type="Proteomes" id="UP000194127">
    <property type="component" value="Unassembled WGS sequence"/>
</dbReference>
<evidence type="ECO:0000256" key="1">
    <source>
        <dbReference type="ARBA" id="ARBA00008645"/>
    </source>
</evidence>
<comment type="similarity">
    <text evidence="1">Belongs to the AB hydrolase superfamily.</text>
</comment>
<dbReference type="PANTHER" id="PTHR46118">
    <property type="entry name" value="PROTEIN ABHD11"/>
    <property type="match status" value="1"/>
</dbReference>
<accession>A0A1X6MRK3</accession>
<evidence type="ECO:0000256" key="2">
    <source>
        <dbReference type="ARBA" id="ARBA00022801"/>
    </source>
</evidence>
<dbReference type="Gene3D" id="3.40.50.1820">
    <property type="entry name" value="alpha/beta hydrolase"/>
    <property type="match status" value="1"/>
</dbReference>
<evidence type="ECO:0000259" key="3">
    <source>
        <dbReference type="Pfam" id="PF00561"/>
    </source>
</evidence>
<dbReference type="GO" id="GO:0005739">
    <property type="term" value="C:mitochondrion"/>
    <property type="evidence" value="ECO:0007669"/>
    <property type="project" value="TreeGrafter"/>
</dbReference>
<sequence>MRIHTNVPHTYRGIRARHLSSAGPILPVPLQYDKLVPSNGNETDRPLVIMHGLFGMKRNWLSLSKAFLRDLNTPIYCLDLRNHGNSPHARPMTYSAMAADVLHFCREHSLTNVSLLGHSMGGKVAMAFALSPDCPRDLLSHLIVADMAPSKGALSPEFNGYVEALRKIEDAKVTSRKDAQHILTPYEQDPMTRAFLLTNLKPSDHHHPHKPLEFQIPLQIIGDSIPEIGSFPYEPGERVWGGPTLFIKGTHSKYINNRNIPIAKQFFPHMVLEKLEAGHWGMSVFFAPGSELTRAPIVHAEKYVNNCIAVCIR</sequence>
<feature type="domain" description="AB hydrolase-1" evidence="3">
    <location>
        <begin position="46"/>
        <end position="281"/>
    </location>
</feature>
<dbReference type="Pfam" id="PF00561">
    <property type="entry name" value="Abhydrolase_1"/>
    <property type="match status" value="1"/>
</dbReference>
<dbReference type="STRING" id="670580.A0A1X6MRK3"/>
<dbReference type="PANTHER" id="PTHR46118:SF4">
    <property type="entry name" value="PROTEIN ABHD11"/>
    <property type="match status" value="1"/>
</dbReference>
<dbReference type="EMBL" id="KZ110603">
    <property type="protein sequence ID" value="OSX59015.1"/>
    <property type="molecule type" value="Genomic_DNA"/>
</dbReference>
<reference evidence="4 5" key="1">
    <citation type="submission" date="2017-04" db="EMBL/GenBank/DDBJ databases">
        <title>Genome Sequence of the Model Brown-Rot Fungus Postia placenta SB12.</title>
        <authorList>
            <consortium name="DOE Joint Genome Institute"/>
            <person name="Gaskell J."/>
            <person name="Kersten P."/>
            <person name="Larrondo L.F."/>
            <person name="Canessa P."/>
            <person name="Martinez D."/>
            <person name="Hibbett D."/>
            <person name="Schmoll M."/>
            <person name="Kubicek C.P."/>
            <person name="Martinez A.T."/>
            <person name="Yadav J."/>
            <person name="Master E."/>
            <person name="Magnuson J.K."/>
            <person name="James T."/>
            <person name="Yaver D."/>
            <person name="Berka R."/>
            <person name="Labutti K."/>
            <person name="Lipzen A."/>
            <person name="Aerts A."/>
            <person name="Barry K."/>
            <person name="Henrissat B."/>
            <person name="Blanchette R."/>
            <person name="Grigoriev I."/>
            <person name="Cullen D."/>
        </authorList>
    </citation>
    <scope>NUCLEOTIDE SEQUENCE [LARGE SCALE GENOMIC DNA]</scope>
    <source>
        <strain evidence="4 5">MAD-698-R-SB12</strain>
    </source>
</reference>
<dbReference type="GO" id="GO:0052689">
    <property type="term" value="F:carboxylic ester hydrolase activity"/>
    <property type="evidence" value="ECO:0007669"/>
    <property type="project" value="TreeGrafter"/>
</dbReference>
<dbReference type="RefSeq" id="XP_024335809.1">
    <property type="nucleotide sequence ID" value="XM_024486562.1"/>
</dbReference>
<dbReference type="GeneID" id="36331511"/>
<evidence type="ECO:0000313" key="5">
    <source>
        <dbReference type="Proteomes" id="UP000194127"/>
    </source>
</evidence>
<name>A0A1X6MRK3_9APHY</name>
<dbReference type="OrthoDB" id="8119704at2759"/>
<organism evidence="4 5">
    <name type="scientific">Postia placenta MAD-698-R-SB12</name>
    <dbReference type="NCBI Taxonomy" id="670580"/>
    <lineage>
        <taxon>Eukaryota</taxon>
        <taxon>Fungi</taxon>
        <taxon>Dikarya</taxon>
        <taxon>Basidiomycota</taxon>
        <taxon>Agaricomycotina</taxon>
        <taxon>Agaricomycetes</taxon>
        <taxon>Polyporales</taxon>
        <taxon>Adustoporiaceae</taxon>
        <taxon>Rhodonia</taxon>
    </lineage>
</organism>
<evidence type="ECO:0000313" key="4">
    <source>
        <dbReference type="EMBL" id="OSX59015.1"/>
    </source>
</evidence>